<dbReference type="RefSeq" id="WP_091969858.1">
    <property type="nucleotide sequence ID" value="NZ_FOPM01000005.1"/>
</dbReference>
<dbReference type="EMBL" id="FOPM01000005">
    <property type="protein sequence ID" value="SFG53949.1"/>
    <property type="molecule type" value="Genomic_DNA"/>
</dbReference>
<feature type="chain" id="PRO_5011498568" description="Secreted protein" evidence="2">
    <location>
        <begin position="24"/>
        <end position="79"/>
    </location>
</feature>
<keyword evidence="2" id="KW-0732">Signal</keyword>
<proteinExistence type="predicted"/>
<dbReference type="AlphaFoldDB" id="A0A1I2SQB6"/>
<name>A0A1I2SQB6_9HYPH</name>
<evidence type="ECO:0000313" key="4">
    <source>
        <dbReference type="Proteomes" id="UP000199229"/>
    </source>
</evidence>
<feature type="compositionally biased region" description="Basic and acidic residues" evidence="1">
    <location>
        <begin position="61"/>
        <end position="79"/>
    </location>
</feature>
<feature type="region of interest" description="Disordered" evidence="1">
    <location>
        <begin position="40"/>
        <end position="79"/>
    </location>
</feature>
<evidence type="ECO:0008006" key="5">
    <source>
        <dbReference type="Google" id="ProtNLM"/>
    </source>
</evidence>
<keyword evidence="4" id="KW-1185">Reference proteome</keyword>
<sequence>MRSSLLAAATLALVIGAPALAQAETTVIHRDGPDVVVERPASERKTVETRESGDGCSSKTVTRENDVGDRKTVTKEVCD</sequence>
<evidence type="ECO:0000256" key="1">
    <source>
        <dbReference type="SAM" id="MobiDB-lite"/>
    </source>
</evidence>
<reference evidence="4" key="1">
    <citation type="submission" date="2016-10" db="EMBL/GenBank/DDBJ databases">
        <authorList>
            <person name="Varghese N."/>
            <person name="Submissions S."/>
        </authorList>
    </citation>
    <scope>NUCLEOTIDE SEQUENCE [LARGE SCALE GENOMIC DNA]</scope>
    <source>
        <strain evidence="4">Gh-105</strain>
    </source>
</reference>
<dbReference type="OrthoDB" id="8004321at2"/>
<feature type="signal peptide" evidence="2">
    <location>
        <begin position="1"/>
        <end position="23"/>
    </location>
</feature>
<gene>
    <name evidence="3" type="ORF">SAMN05192565_10569</name>
</gene>
<accession>A0A1I2SQB6</accession>
<organism evidence="3 4">
    <name type="scientific">Methylobacterium gossipiicola</name>
    <dbReference type="NCBI Taxonomy" id="582675"/>
    <lineage>
        <taxon>Bacteria</taxon>
        <taxon>Pseudomonadati</taxon>
        <taxon>Pseudomonadota</taxon>
        <taxon>Alphaproteobacteria</taxon>
        <taxon>Hyphomicrobiales</taxon>
        <taxon>Methylobacteriaceae</taxon>
        <taxon>Methylobacterium</taxon>
    </lineage>
</organism>
<evidence type="ECO:0000256" key="2">
    <source>
        <dbReference type="SAM" id="SignalP"/>
    </source>
</evidence>
<protein>
    <recommendedName>
        <fullName evidence="5">Secreted protein</fullName>
    </recommendedName>
</protein>
<feature type="compositionally biased region" description="Basic and acidic residues" evidence="1">
    <location>
        <begin position="40"/>
        <end position="53"/>
    </location>
</feature>
<dbReference type="Proteomes" id="UP000199229">
    <property type="component" value="Unassembled WGS sequence"/>
</dbReference>
<evidence type="ECO:0000313" key="3">
    <source>
        <dbReference type="EMBL" id="SFG53949.1"/>
    </source>
</evidence>